<evidence type="ECO:0000256" key="1">
    <source>
        <dbReference type="ARBA" id="ARBA00004123"/>
    </source>
</evidence>
<dbReference type="InParanoid" id="A0A0C3A7Y3"/>
<dbReference type="GO" id="GO:1990414">
    <property type="term" value="P:replication-born double-strand break repair via sister chromatid exchange"/>
    <property type="evidence" value="ECO:0007669"/>
    <property type="project" value="TreeGrafter"/>
</dbReference>
<dbReference type="OrthoDB" id="10071381at2759"/>
<evidence type="ECO:0000256" key="4">
    <source>
        <dbReference type="SAM" id="MobiDB-lite"/>
    </source>
</evidence>
<evidence type="ECO:0000259" key="6">
    <source>
        <dbReference type="Pfam" id="PF04825"/>
    </source>
</evidence>
<proteinExistence type="inferred from homology"/>
<dbReference type="PANTHER" id="PTHR12585:SF69">
    <property type="entry name" value="FI11703P"/>
    <property type="match status" value="1"/>
</dbReference>
<gene>
    <name evidence="7" type="ORF">SCLCIDRAFT_730365</name>
</gene>
<keyword evidence="8" id="KW-1185">Reference proteome</keyword>
<feature type="region of interest" description="Disordered" evidence="4">
    <location>
        <begin position="559"/>
        <end position="583"/>
    </location>
</feature>
<comment type="similarity">
    <text evidence="2">Belongs to the rad21 family.</text>
</comment>
<feature type="region of interest" description="Disordered" evidence="4">
    <location>
        <begin position="428"/>
        <end position="474"/>
    </location>
</feature>
<dbReference type="InterPro" id="IPR039781">
    <property type="entry name" value="Rad21/Rec8-like"/>
</dbReference>
<feature type="compositionally biased region" description="Basic and acidic residues" evidence="4">
    <location>
        <begin position="439"/>
        <end position="468"/>
    </location>
</feature>
<dbReference type="SUPFAM" id="SSF46785">
    <property type="entry name" value="Winged helix' DNA-binding domain"/>
    <property type="match status" value="1"/>
</dbReference>
<feature type="domain" description="Rad21/Rec8-like protein C-terminal eukaryotic" evidence="5">
    <location>
        <begin position="604"/>
        <end position="656"/>
    </location>
</feature>
<dbReference type="GO" id="GO:0007064">
    <property type="term" value="P:mitotic sister chromatid cohesion"/>
    <property type="evidence" value="ECO:0007669"/>
    <property type="project" value="TreeGrafter"/>
</dbReference>
<dbReference type="HOGENOM" id="CLU_015775_0_0_1"/>
<dbReference type="STRING" id="1036808.A0A0C3A7Y3"/>
<evidence type="ECO:0008006" key="9">
    <source>
        <dbReference type="Google" id="ProtNLM"/>
    </source>
</evidence>
<protein>
    <recommendedName>
        <fullName evidence="9">Rad21/Rec8-like protein N-terminal domain-containing protein</fullName>
    </recommendedName>
</protein>
<dbReference type="PANTHER" id="PTHR12585">
    <property type="entry name" value="SCC1 / RAD21 FAMILY MEMBER"/>
    <property type="match status" value="1"/>
</dbReference>
<dbReference type="EMBL" id="KN822006">
    <property type="protein sequence ID" value="KIM69813.1"/>
    <property type="molecule type" value="Genomic_DNA"/>
</dbReference>
<reference evidence="8" key="2">
    <citation type="submission" date="2015-01" db="EMBL/GenBank/DDBJ databases">
        <title>Evolutionary Origins and Diversification of the Mycorrhizal Mutualists.</title>
        <authorList>
            <consortium name="DOE Joint Genome Institute"/>
            <consortium name="Mycorrhizal Genomics Consortium"/>
            <person name="Kohler A."/>
            <person name="Kuo A."/>
            <person name="Nagy L.G."/>
            <person name="Floudas D."/>
            <person name="Copeland A."/>
            <person name="Barry K.W."/>
            <person name="Cichocki N."/>
            <person name="Veneault-Fourrey C."/>
            <person name="LaButti K."/>
            <person name="Lindquist E.A."/>
            <person name="Lipzen A."/>
            <person name="Lundell T."/>
            <person name="Morin E."/>
            <person name="Murat C."/>
            <person name="Riley R."/>
            <person name="Ohm R."/>
            <person name="Sun H."/>
            <person name="Tunlid A."/>
            <person name="Henrissat B."/>
            <person name="Grigoriev I.V."/>
            <person name="Hibbett D.S."/>
            <person name="Martin F."/>
        </authorList>
    </citation>
    <scope>NUCLEOTIDE SEQUENCE [LARGE SCALE GENOMIC DNA]</scope>
    <source>
        <strain evidence="8">Foug A</strain>
    </source>
</reference>
<dbReference type="InterPro" id="IPR006909">
    <property type="entry name" value="Rad21/Rec8_C_eu"/>
</dbReference>
<feature type="compositionally biased region" description="Polar residues" evidence="4">
    <location>
        <begin position="282"/>
        <end position="293"/>
    </location>
</feature>
<dbReference type="InterPro" id="IPR036390">
    <property type="entry name" value="WH_DNA-bd_sf"/>
</dbReference>
<keyword evidence="3" id="KW-0539">Nucleus</keyword>
<feature type="region of interest" description="Disordered" evidence="4">
    <location>
        <begin position="199"/>
        <end position="218"/>
    </location>
</feature>
<dbReference type="Pfam" id="PF04825">
    <property type="entry name" value="Rad21_Rec8_N"/>
    <property type="match status" value="1"/>
</dbReference>
<dbReference type="GO" id="GO:0030892">
    <property type="term" value="C:mitotic cohesin complex"/>
    <property type="evidence" value="ECO:0007669"/>
    <property type="project" value="TreeGrafter"/>
</dbReference>
<dbReference type="Gene3D" id="1.10.10.580">
    <property type="entry name" value="Structural maintenance of chromosome 1. Chain E"/>
    <property type="match status" value="1"/>
</dbReference>
<comment type="subcellular location">
    <subcellularLocation>
        <location evidence="1">Nucleus</location>
    </subcellularLocation>
</comment>
<evidence type="ECO:0000256" key="3">
    <source>
        <dbReference type="ARBA" id="ARBA00023242"/>
    </source>
</evidence>
<dbReference type="FunCoup" id="A0A0C3A7Y3">
    <property type="interactions" value="299"/>
</dbReference>
<dbReference type="GO" id="GO:0003682">
    <property type="term" value="F:chromatin binding"/>
    <property type="evidence" value="ECO:0007669"/>
    <property type="project" value="TreeGrafter"/>
</dbReference>
<accession>A0A0C3A7Y3</accession>
<evidence type="ECO:0000256" key="2">
    <source>
        <dbReference type="ARBA" id="ARBA00009870"/>
    </source>
</evidence>
<dbReference type="InterPro" id="IPR023093">
    <property type="entry name" value="ScpA-like_C"/>
</dbReference>
<dbReference type="GO" id="GO:0005634">
    <property type="term" value="C:nucleus"/>
    <property type="evidence" value="ECO:0007669"/>
    <property type="project" value="UniProtKB-SubCell"/>
</dbReference>
<sequence>MFYSEAILSRRGPLAKVWLAAHMERKLSKTQTLQTDIEQAADAIMGQEVEVMALRLSGQLLLGVVRIYSRKAKYLLDDCNEALLKIKMAFRPGVVDMSEDQLAVNRNAITLQGGTLDLDVLIPDINWDIDFEDRIAEPQGHHVARQADVTLQTTEDFQLDLDDPGYGFDLGPSDGIGSQDFGELDLGLDFGDGPVSAVDGSVEVGRDAPTPRSARESLDSRVIGHGTEKDMDIFSHASRAPSEHRFGMDMDVDMPFGPDTGMDIDLGLDFGDGPLSEREKTPGQTRSPSRMSSPLTEPPQTPPPELQLTPRATETFPEGEVDAEATKVKRKPKEKKQIIDAVIELTDGPGGRGRGGRGFGPPVVRDVSDILTEQRFLPRSSMMMRLMEIREDPLAHFLPTKVTPEGTYLCVGPPGLVPELNDLFMRPTQTAPAPKKRGASPEKRDRKKPRVDGSVHEDEEVEQGRRDQSVAPSVGVASEALGGRASLVPGGGFDFADMTGGVDDFQLDVPGEFPVAHEDLGTDRARSVAPSELTRLSTPAVDGEEGDESYADLTCPIAAFDTRPTPSSQSQETEGDSEGKGYSKNTVKALGIIRQELQPTDDGEGRVMSFAKMSQKASRRAASAFFFELLVLGTRDCIKLSQNSPFENIEIRSKNRLWELQGGSSLGRSIGSAVGA</sequence>
<dbReference type="AlphaFoldDB" id="A0A0C3A7Y3"/>
<feature type="domain" description="Rad21/Rec8-like protein N-terminal" evidence="6">
    <location>
        <begin position="1"/>
        <end position="101"/>
    </location>
</feature>
<name>A0A0C3A7Y3_9AGAM</name>
<dbReference type="Pfam" id="PF04824">
    <property type="entry name" value="Rad21_Rec8"/>
    <property type="match status" value="1"/>
</dbReference>
<dbReference type="InterPro" id="IPR006910">
    <property type="entry name" value="Rad21_Rec8_N"/>
</dbReference>
<feature type="compositionally biased region" description="Pro residues" evidence="4">
    <location>
        <begin position="296"/>
        <end position="305"/>
    </location>
</feature>
<evidence type="ECO:0000313" key="7">
    <source>
        <dbReference type="EMBL" id="KIM69813.1"/>
    </source>
</evidence>
<dbReference type="Proteomes" id="UP000053989">
    <property type="component" value="Unassembled WGS sequence"/>
</dbReference>
<reference evidence="7 8" key="1">
    <citation type="submission" date="2014-04" db="EMBL/GenBank/DDBJ databases">
        <authorList>
            <consortium name="DOE Joint Genome Institute"/>
            <person name="Kuo A."/>
            <person name="Kohler A."/>
            <person name="Nagy L.G."/>
            <person name="Floudas D."/>
            <person name="Copeland A."/>
            <person name="Barry K.W."/>
            <person name="Cichocki N."/>
            <person name="Veneault-Fourrey C."/>
            <person name="LaButti K."/>
            <person name="Lindquist E.A."/>
            <person name="Lipzen A."/>
            <person name="Lundell T."/>
            <person name="Morin E."/>
            <person name="Murat C."/>
            <person name="Sun H."/>
            <person name="Tunlid A."/>
            <person name="Henrissat B."/>
            <person name="Grigoriev I.V."/>
            <person name="Hibbett D.S."/>
            <person name="Martin F."/>
            <person name="Nordberg H.P."/>
            <person name="Cantor M.N."/>
            <person name="Hua S.X."/>
        </authorList>
    </citation>
    <scope>NUCLEOTIDE SEQUENCE [LARGE SCALE GENOMIC DNA]</scope>
    <source>
        <strain evidence="7 8">Foug A</strain>
    </source>
</reference>
<evidence type="ECO:0000313" key="8">
    <source>
        <dbReference type="Proteomes" id="UP000053989"/>
    </source>
</evidence>
<feature type="region of interest" description="Disordered" evidence="4">
    <location>
        <begin position="257"/>
        <end position="335"/>
    </location>
</feature>
<evidence type="ECO:0000259" key="5">
    <source>
        <dbReference type="Pfam" id="PF04824"/>
    </source>
</evidence>
<organism evidence="7 8">
    <name type="scientific">Scleroderma citrinum Foug A</name>
    <dbReference type="NCBI Taxonomy" id="1036808"/>
    <lineage>
        <taxon>Eukaryota</taxon>
        <taxon>Fungi</taxon>
        <taxon>Dikarya</taxon>
        <taxon>Basidiomycota</taxon>
        <taxon>Agaricomycotina</taxon>
        <taxon>Agaricomycetes</taxon>
        <taxon>Agaricomycetidae</taxon>
        <taxon>Boletales</taxon>
        <taxon>Sclerodermatineae</taxon>
        <taxon>Sclerodermataceae</taxon>
        <taxon>Scleroderma</taxon>
    </lineage>
</organism>